<protein>
    <recommendedName>
        <fullName evidence="1">Protein kinase domain-containing protein</fullName>
    </recommendedName>
</protein>
<organism evidence="2 3">
    <name type="scientific">Trichoplax adhaerens</name>
    <name type="common">Trichoplax reptans</name>
    <dbReference type="NCBI Taxonomy" id="10228"/>
    <lineage>
        <taxon>Eukaryota</taxon>
        <taxon>Metazoa</taxon>
        <taxon>Placozoa</taxon>
        <taxon>Uniplacotomia</taxon>
        <taxon>Trichoplacea</taxon>
        <taxon>Trichoplacidae</taxon>
        <taxon>Trichoplax</taxon>
    </lineage>
</organism>
<dbReference type="AlphaFoldDB" id="B3RU23"/>
<dbReference type="GO" id="GO:0005524">
    <property type="term" value="F:ATP binding"/>
    <property type="evidence" value="ECO:0007669"/>
    <property type="project" value="InterPro"/>
</dbReference>
<dbReference type="SUPFAM" id="SSF56112">
    <property type="entry name" value="Protein kinase-like (PK-like)"/>
    <property type="match status" value="1"/>
</dbReference>
<dbReference type="PhylomeDB" id="B3RU23"/>
<dbReference type="InterPro" id="IPR025662">
    <property type="entry name" value="Sigma_54_int_dom_ATP-bd_1"/>
</dbReference>
<dbReference type="InterPro" id="IPR045063">
    <property type="entry name" value="Dynamin_N"/>
</dbReference>
<dbReference type="eggNOG" id="KOG0593">
    <property type="taxonomic scope" value="Eukaryota"/>
</dbReference>
<dbReference type="SUPFAM" id="SSF52540">
    <property type="entry name" value="P-loop containing nucleoside triphosphate hydrolases"/>
    <property type="match status" value="1"/>
</dbReference>
<name>B3RU23_TRIAD</name>
<gene>
    <name evidence="2" type="ORF">TRIADDRAFT_55130</name>
</gene>
<evidence type="ECO:0000259" key="1">
    <source>
        <dbReference type="PROSITE" id="PS50011"/>
    </source>
</evidence>
<dbReference type="Gene3D" id="3.40.50.300">
    <property type="entry name" value="P-loop containing nucleotide triphosphate hydrolases"/>
    <property type="match status" value="1"/>
</dbReference>
<dbReference type="Proteomes" id="UP000009022">
    <property type="component" value="Unassembled WGS sequence"/>
</dbReference>
<dbReference type="OrthoDB" id="10007724at2759"/>
<reference evidence="2 3" key="1">
    <citation type="journal article" date="2008" name="Nature">
        <title>The Trichoplax genome and the nature of placozoans.</title>
        <authorList>
            <person name="Srivastava M."/>
            <person name="Begovic E."/>
            <person name="Chapman J."/>
            <person name="Putnam N.H."/>
            <person name="Hellsten U."/>
            <person name="Kawashima T."/>
            <person name="Kuo A."/>
            <person name="Mitros T."/>
            <person name="Salamov A."/>
            <person name="Carpenter M.L."/>
            <person name="Signorovitch A.Y."/>
            <person name="Moreno M.A."/>
            <person name="Kamm K."/>
            <person name="Grimwood J."/>
            <person name="Schmutz J."/>
            <person name="Shapiro H."/>
            <person name="Grigoriev I.V."/>
            <person name="Buss L.W."/>
            <person name="Schierwater B."/>
            <person name="Dellaporta S.L."/>
            <person name="Rokhsar D.S."/>
        </authorList>
    </citation>
    <scope>NUCLEOTIDE SEQUENCE [LARGE SCALE GENOMIC DNA]</scope>
    <source>
        <strain evidence="2 3">Grell-BS-1999</strain>
    </source>
</reference>
<proteinExistence type="predicted"/>
<dbReference type="EMBL" id="DS985244">
    <property type="protein sequence ID" value="EDV25268.1"/>
    <property type="molecule type" value="Genomic_DNA"/>
</dbReference>
<dbReference type="CTD" id="6752974"/>
<dbReference type="Pfam" id="PF00069">
    <property type="entry name" value="Pkinase"/>
    <property type="match status" value="1"/>
</dbReference>
<evidence type="ECO:0000313" key="2">
    <source>
        <dbReference type="EMBL" id="EDV25268.1"/>
    </source>
</evidence>
<dbReference type="KEGG" id="tad:TRIADDRAFT_55130"/>
<dbReference type="InterPro" id="IPR027417">
    <property type="entry name" value="P-loop_NTPase"/>
</dbReference>
<dbReference type="GO" id="GO:0004672">
    <property type="term" value="F:protein kinase activity"/>
    <property type="evidence" value="ECO:0007669"/>
    <property type="project" value="InterPro"/>
</dbReference>
<dbReference type="Pfam" id="PF00350">
    <property type="entry name" value="Dynamin_N"/>
    <property type="match status" value="1"/>
</dbReference>
<dbReference type="InterPro" id="IPR000719">
    <property type="entry name" value="Prot_kinase_dom"/>
</dbReference>
<dbReference type="HOGENOM" id="CLU_297242_0_0_1"/>
<dbReference type="GeneID" id="6752974"/>
<dbReference type="PROSITE" id="PS50011">
    <property type="entry name" value="PROTEIN_KINASE_DOM"/>
    <property type="match status" value="1"/>
</dbReference>
<feature type="domain" description="Protein kinase" evidence="1">
    <location>
        <begin position="722"/>
        <end position="1011"/>
    </location>
</feature>
<dbReference type="InterPro" id="IPR011009">
    <property type="entry name" value="Kinase-like_dom_sf"/>
</dbReference>
<dbReference type="PANTHER" id="PTHR26392">
    <property type="entry name" value="MITOGEN-ACTIVATED PROTEIN KINASE KINASE KINASE 7-RELATED"/>
    <property type="match status" value="1"/>
</dbReference>
<dbReference type="OMA" id="LADDSCH"/>
<dbReference type="RefSeq" id="XP_002111301.1">
    <property type="nucleotide sequence ID" value="XM_002111265.1"/>
</dbReference>
<dbReference type="PANTHER" id="PTHR26392:SF92">
    <property type="entry name" value="PROTEIN KINASE DOMAIN-CONTAINING PROTEIN"/>
    <property type="match status" value="1"/>
</dbReference>
<accession>B3RU23</accession>
<keyword evidence="3" id="KW-1185">Reference proteome</keyword>
<dbReference type="PROSITE" id="PS00675">
    <property type="entry name" value="SIGMA54_INTERACT_1"/>
    <property type="match status" value="1"/>
</dbReference>
<dbReference type="Gene3D" id="1.10.510.10">
    <property type="entry name" value="Transferase(Phosphotransferase) domain 1"/>
    <property type="match status" value="1"/>
</dbReference>
<dbReference type="InParanoid" id="B3RU23"/>
<sequence length="1014" mass="117228">MGETTFTLGSGLTEDQIDQIEDFEIAMKLLKARKSDIGNMAMTLDDVKDILKLCINGERRKNSQLSTVINQSVKACEENKIELMRLTNAFHDDIVASVDELMREEWHAAMFNVDHKLQTISTQLADTRCRLLVVGESGAGKSSFINLLLGYDILPNGFEFPTTCPCELHYSTRPAIHLYTDCHGSSEPIIVQLDHNLGFSEQLINFTSCCDDQNNYYQRAEIFLPLPILKHGLVIIDTPGIDTGEDTIKQLMSYLPLITGVIYVTRCDDDIKLQENQFMDLLSIMYYEYQKLFERLSPKSVIFICTHKDYMMPQESIEDLQSKIRAKMLTYWRGCTETQIHFLSITKAIHYFHLGYISDELYCIIGGLQRLVIDGMNDKVLKQGETLQNLLDSILFRYRVRLQNFDKNHHQREEEIENLLKILDQLTIEVEEKDVLKDTMDLMKEKQETIIHNIVSFLQSPQAKEQLLQWSDSDLPSGEGMKIIDSIIQKKINRRYITIVNEWEEKEQMFAQFRRELIERLEEKFGAIANTLDKYRNEVIVHSTITSHGKASYPSNTLFHRAFSTSEKVAIGVTSPIWVPAGLLAAVIALPVMGFKFTLTSLSERRKKHKYNKDKIKYVQEIVEASLESITVPGRLNSLVEGHIKPIIEYYTKMSSEIPGILKTEKSLLQKELNHIHNNQFIYEDTLDILQFGQQLLEDIATFKYTKLKQHQFYKMEDILDLNLKNPILQQEKSSMYFSRLKKCGGEIIPITLNITNQPADNDINQDEAKCILQVLNTESILRNLNHRNIIAFYGLVVDPERIQSPYLAFEQIKMTLRSYFFDYMANVPSYYDEHDTNMMETYHVVIRYATQIISALDYMHTYGYIYKNLNLDTIALSHSNEIKLCEFGYVTTSSQPEDDASSHFYIAPEVLTGKRIYNVKADTYSFAMVMYEMWYGSYAEEAMPEKEDDKKEIDEKNYIDAITQSKRPSLEFTPQPPKAWIDLMVQCWSLNPVSRPTTADILLCLSKCTYKDC</sequence>
<evidence type="ECO:0000313" key="3">
    <source>
        <dbReference type="Proteomes" id="UP000009022"/>
    </source>
</evidence>